<evidence type="ECO:0000313" key="3">
    <source>
        <dbReference type="Proteomes" id="UP000726170"/>
    </source>
</evidence>
<dbReference type="Proteomes" id="UP000726170">
    <property type="component" value="Unassembled WGS sequence"/>
</dbReference>
<accession>A0ABS6EFY9</accession>
<dbReference type="EMBL" id="JAHLQF010000001">
    <property type="protein sequence ID" value="MBU5483385.1"/>
    <property type="molecule type" value="Genomic_DNA"/>
</dbReference>
<organism evidence="2 3">
    <name type="scientific">Clostridium mobile</name>
    <dbReference type="NCBI Taxonomy" id="2841512"/>
    <lineage>
        <taxon>Bacteria</taxon>
        <taxon>Bacillati</taxon>
        <taxon>Bacillota</taxon>
        <taxon>Clostridia</taxon>
        <taxon>Eubacteriales</taxon>
        <taxon>Clostridiaceae</taxon>
        <taxon>Clostridium</taxon>
    </lineage>
</organism>
<sequence length="344" mass="40477">MPGAWTHVLGASKVSSDIEDVKYKNIIKQNNKMYQYGAQGPDIFLYYCIFIPSKHNRVKKLGQRMHTDKTREFIMYFVDKAKETKTKEDFECLLSYTLGFVTHYALDTTMHPFIYYFGGIYHPDTVGTRKYDFYHRELENIIGMLELEDIRGKNKSKGTIHNEIDIGKKVPRVLEETYSSALYEVYSLKIKDYLLQYCYKDMKSSFKFVMDTNLGKNILLSLLEIVINKKNKAKILLNPEKIIHEYDYLNKNHVQWNHPCNLKEKTKKSAEDLYEEGVKKGSDMVEAIINYLEDKIDKSELEKLIPNLSYESGKPLEEYKKMIYFDCIFEKDKSEIHPKDKNNS</sequence>
<reference evidence="2 3" key="1">
    <citation type="submission" date="2021-06" db="EMBL/GenBank/DDBJ databases">
        <authorList>
            <person name="Sun Q."/>
            <person name="Li D."/>
        </authorList>
    </citation>
    <scope>NUCLEOTIDE SEQUENCE [LARGE SCALE GENOMIC DNA]</scope>
    <source>
        <strain evidence="2 3">MSJ-11</strain>
    </source>
</reference>
<gene>
    <name evidence="2" type="ORF">KQI86_03530</name>
</gene>
<evidence type="ECO:0000259" key="1">
    <source>
        <dbReference type="Pfam" id="PF00882"/>
    </source>
</evidence>
<keyword evidence="3" id="KW-1185">Reference proteome</keyword>
<feature type="domain" description="Phospholipase C/D" evidence="1">
    <location>
        <begin position="6"/>
        <end position="136"/>
    </location>
</feature>
<evidence type="ECO:0000313" key="2">
    <source>
        <dbReference type="EMBL" id="MBU5483385.1"/>
    </source>
</evidence>
<proteinExistence type="predicted"/>
<comment type="caution">
    <text evidence="2">The sequence shown here is derived from an EMBL/GenBank/DDBJ whole genome shotgun (WGS) entry which is preliminary data.</text>
</comment>
<name>A0ABS6EFY9_9CLOT</name>
<protein>
    <submittedName>
        <fullName evidence="2">Zinc dependent phospholipase C family protein</fullName>
    </submittedName>
</protein>
<dbReference type="InterPro" id="IPR029002">
    <property type="entry name" value="PLPC/GPLD1"/>
</dbReference>
<dbReference type="Pfam" id="PF00882">
    <property type="entry name" value="Zn_dep_PLPC"/>
    <property type="match status" value="1"/>
</dbReference>
<dbReference type="RefSeq" id="WP_216437768.1">
    <property type="nucleotide sequence ID" value="NZ_JAHLQF010000001.1"/>
</dbReference>